<protein>
    <submittedName>
        <fullName evidence="2">Uncharacterized protein</fullName>
    </submittedName>
</protein>
<evidence type="ECO:0000313" key="2">
    <source>
        <dbReference type="EMBL" id="OQR84547.1"/>
    </source>
</evidence>
<feature type="region of interest" description="Disordered" evidence="1">
    <location>
        <begin position="1"/>
        <end position="28"/>
    </location>
</feature>
<reference evidence="2 3" key="1">
    <citation type="journal article" date="2014" name="Genome Biol. Evol.">
        <title>The secreted proteins of Achlya hypogyna and Thraustotheca clavata identify the ancestral oomycete secretome and reveal gene acquisitions by horizontal gene transfer.</title>
        <authorList>
            <person name="Misner I."/>
            <person name="Blouin N."/>
            <person name="Leonard G."/>
            <person name="Richards T.A."/>
            <person name="Lane C.E."/>
        </authorList>
    </citation>
    <scope>NUCLEOTIDE SEQUENCE [LARGE SCALE GENOMIC DNA]</scope>
    <source>
        <strain evidence="2 3">ATCC 48635</strain>
    </source>
</reference>
<dbReference type="OrthoDB" id="58366at2759"/>
<comment type="caution">
    <text evidence="2">The sequence shown here is derived from an EMBL/GenBank/DDBJ whole genome shotgun (WGS) entry which is preliminary data.</text>
</comment>
<dbReference type="AlphaFoldDB" id="A0A1V9YFW8"/>
<evidence type="ECO:0000313" key="3">
    <source>
        <dbReference type="Proteomes" id="UP000243579"/>
    </source>
</evidence>
<organism evidence="2 3">
    <name type="scientific">Achlya hypogyna</name>
    <name type="common">Oomycete</name>
    <name type="synonym">Protoachlya hypogyna</name>
    <dbReference type="NCBI Taxonomy" id="1202772"/>
    <lineage>
        <taxon>Eukaryota</taxon>
        <taxon>Sar</taxon>
        <taxon>Stramenopiles</taxon>
        <taxon>Oomycota</taxon>
        <taxon>Saprolegniomycetes</taxon>
        <taxon>Saprolegniales</taxon>
        <taxon>Achlyaceae</taxon>
        <taxon>Achlya</taxon>
    </lineage>
</organism>
<name>A0A1V9YFW8_ACHHY</name>
<dbReference type="EMBL" id="JNBR01001851">
    <property type="protein sequence ID" value="OQR84547.1"/>
    <property type="molecule type" value="Genomic_DNA"/>
</dbReference>
<gene>
    <name evidence="2" type="ORF">ACHHYP_13258</name>
</gene>
<accession>A0A1V9YFW8</accession>
<sequence length="101" mass="11294">MDSKHSAPFSDSELSKSSHHLKATKANPRHDSLEYDVVLAERLAVANGMAAALYTKHHGDLRDIFEELNENPRKALKHPPSDAEDFGVKYAQGFYTLAEEK</sequence>
<dbReference type="Proteomes" id="UP000243579">
    <property type="component" value="Unassembled WGS sequence"/>
</dbReference>
<proteinExistence type="predicted"/>
<evidence type="ECO:0000256" key="1">
    <source>
        <dbReference type="SAM" id="MobiDB-lite"/>
    </source>
</evidence>
<keyword evidence="3" id="KW-1185">Reference proteome</keyword>